<dbReference type="HOGENOM" id="CLU_532586_0_0_1"/>
<keyword evidence="1" id="KW-0131">Cell cycle</keyword>
<dbReference type="GO" id="GO:0003677">
    <property type="term" value="F:DNA binding"/>
    <property type="evidence" value="ECO:0007669"/>
    <property type="project" value="InterPro"/>
</dbReference>
<dbReference type="STRING" id="2903.R1DXH2"/>
<sequence length="512" mass="56821">MPKRSREDRLWGWLVPHNPLCGGPAPLRGRTVIIGREGDVRAPCNPHLSRRQIRLEREDDGRVYATHLSETNHTWLNCKKMERGQRILVEPCEGNKPHQLRGEAPDAPLLFVSVVHACAARAMLEDKRLEGWCGWSLRLEPERDRSAAAAASVPLAVAPSLAAAAAVAPAAAPAAAAMVVHEEVRTPAAPPTAVLCPEEPVTKETIFRGVRLLLAVRLGKEVMGNVVRRGGGEVVGDVREEAVVSEVRQATHLALESNRRPSELPLLAAVPRASWPRIVTQEWVGNCSKVLSADCTRLEVVLEAFTALSSCYKAHKHQADNGEKKGREYHYRQVLTSLETYLPDEFNAAYLRALGPLHGVGKETMEKLHELYRTGRLARYEKLANDPMMVALRDLKRVWGVGKVRAWELIEKHGVRSVEQLKARPALASEIWGDLGRSGEIWGDLGRAPALWDCTHTGLGTLEEGTKHYLAHFEELNTPFPRREVEQHEARVAELARRAHPRLRALATGSYP</sequence>
<evidence type="ECO:0000259" key="3">
    <source>
        <dbReference type="PROSITE" id="PS50172"/>
    </source>
</evidence>
<dbReference type="RefSeq" id="XP_005767855.1">
    <property type="nucleotide sequence ID" value="XM_005767798.1"/>
</dbReference>
<dbReference type="GO" id="GO:0005634">
    <property type="term" value="C:nucleus"/>
    <property type="evidence" value="ECO:0007669"/>
    <property type="project" value="TreeGrafter"/>
</dbReference>
<dbReference type="GeneID" id="17261576"/>
<organism evidence="4 5">
    <name type="scientific">Emiliania huxleyi (strain CCMP1516)</name>
    <dbReference type="NCBI Taxonomy" id="280463"/>
    <lineage>
        <taxon>Eukaryota</taxon>
        <taxon>Haptista</taxon>
        <taxon>Haptophyta</taxon>
        <taxon>Prymnesiophyceae</taxon>
        <taxon>Isochrysidales</taxon>
        <taxon>Noelaerhabdaceae</taxon>
        <taxon>Emiliania</taxon>
    </lineage>
</organism>
<dbReference type="InterPro" id="IPR022312">
    <property type="entry name" value="DNA_pol_X"/>
</dbReference>
<proteinExistence type="predicted"/>
<dbReference type="InterPro" id="IPR008984">
    <property type="entry name" value="SMAD_FHA_dom_sf"/>
</dbReference>
<dbReference type="InterPro" id="IPR000253">
    <property type="entry name" value="FHA_dom"/>
</dbReference>
<accession>A0A0D3IVZ1</accession>
<dbReference type="SUPFAM" id="SSF47802">
    <property type="entry name" value="DNA polymerase beta, N-terminal domain-like"/>
    <property type="match status" value="1"/>
</dbReference>
<protein>
    <recommendedName>
        <fullName evidence="3">BRCT domain-containing protein</fullName>
    </recommendedName>
</protein>
<evidence type="ECO:0000313" key="5">
    <source>
        <dbReference type="Proteomes" id="UP000013827"/>
    </source>
</evidence>
<dbReference type="SUPFAM" id="SSF49879">
    <property type="entry name" value="SMAD/FHA domain"/>
    <property type="match status" value="1"/>
</dbReference>
<dbReference type="Gene3D" id="1.10.150.20">
    <property type="entry name" value="5' to 3' exonuclease, C-terminal subdomain"/>
    <property type="match status" value="1"/>
</dbReference>
<dbReference type="InterPro" id="IPR027421">
    <property type="entry name" value="DNA_pol_lamdba_lyase_dom_sf"/>
</dbReference>
<evidence type="ECO:0000256" key="1">
    <source>
        <dbReference type="ARBA" id="ARBA00023306"/>
    </source>
</evidence>
<dbReference type="PaxDb" id="2903-EOD15426"/>
<dbReference type="Pfam" id="PF00498">
    <property type="entry name" value="FHA"/>
    <property type="match status" value="1"/>
</dbReference>
<dbReference type="GO" id="GO:0006303">
    <property type="term" value="P:double-strand break repair via nonhomologous end joining"/>
    <property type="evidence" value="ECO:0007669"/>
    <property type="project" value="TreeGrafter"/>
</dbReference>
<dbReference type="PANTHER" id="PTHR11276:SF28">
    <property type="entry name" value="DNA POLYMERASE LAMBDA"/>
    <property type="match status" value="1"/>
</dbReference>
<feature type="active site" description="Nucleophile; Schiff-base intermediate with DNA; for 5'-dRP lyase activity" evidence="2">
    <location>
        <position position="367"/>
    </location>
</feature>
<feature type="domain" description="BRCT" evidence="3">
    <location>
        <begin position="202"/>
        <end position="287"/>
    </location>
</feature>
<dbReference type="AlphaFoldDB" id="A0A0D3IVZ1"/>
<dbReference type="Gene3D" id="1.10.150.110">
    <property type="entry name" value="DNA polymerase beta, N-terminal domain-like"/>
    <property type="match status" value="1"/>
</dbReference>
<evidence type="ECO:0000256" key="2">
    <source>
        <dbReference type="PIRSR" id="PIRSR622312-50"/>
    </source>
</evidence>
<dbReference type="EnsemblProtists" id="EOD15426">
    <property type="protein sequence ID" value="EOD15426"/>
    <property type="gene ID" value="EMIHUDRAFT_464501"/>
</dbReference>
<evidence type="ECO:0000313" key="4">
    <source>
        <dbReference type="EnsemblProtists" id="EOD15426"/>
    </source>
</evidence>
<name>A0A0D3IVZ1_EMIH1</name>
<dbReference type="Proteomes" id="UP000013827">
    <property type="component" value="Unassembled WGS sequence"/>
</dbReference>
<reference evidence="5" key="1">
    <citation type="journal article" date="2013" name="Nature">
        <title>Pan genome of the phytoplankton Emiliania underpins its global distribution.</title>
        <authorList>
            <person name="Read B.A."/>
            <person name="Kegel J."/>
            <person name="Klute M.J."/>
            <person name="Kuo A."/>
            <person name="Lefebvre S.C."/>
            <person name="Maumus F."/>
            <person name="Mayer C."/>
            <person name="Miller J."/>
            <person name="Monier A."/>
            <person name="Salamov A."/>
            <person name="Young J."/>
            <person name="Aguilar M."/>
            <person name="Claverie J.M."/>
            <person name="Frickenhaus S."/>
            <person name="Gonzalez K."/>
            <person name="Herman E.K."/>
            <person name="Lin Y.C."/>
            <person name="Napier J."/>
            <person name="Ogata H."/>
            <person name="Sarno A.F."/>
            <person name="Shmutz J."/>
            <person name="Schroeder D."/>
            <person name="de Vargas C."/>
            <person name="Verret F."/>
            <person name="von Dassow P."/>
            <person name="Valentin K."/>
            <person name="Van de Peer Y."/>
            <person name="Wheeler G."/>
            <person name="Dacks J.B."/>
            <person name="Delwiche C.F."/>
            <person name="Dyhrman S.T."/>
            <person name="Glockner G."/>
            <person name="John U."/>
            <person name="Richards T."/>
            <person name="Worden A.Z."/>
            <person name="Zhang X."/>
            <person name="Grigoriev I.V."/>
            <person name="Allen A.E."/>
            <person name="Bidle K."/>
            <person name="Borodovsky M."/>
            <person name="Bowler C."/>
            <person name="Brownlee C."/>
            <person name="Cock J.M."/>
            <person name="Elias M."/>
            <person name="Gladyshev V.N."/>
            <person name="Groth M."/>
            <person name="Guda C."/>
            <person name="Hadaegh A."/>
            <person name="Iglesias-Rodriguez M.D."/>
            <person name="Jenkins J."/>
            <person name="Jones B.M."/>
            <person name="Lawson T."/>
            <person name="Leese F."/>
            <person name="Lindquist E."/>
            <person name="Lobanov A."/>
            <person name="Lomsadze A."/>
            <person name="Malik S.B."/>
            <person name="Marsh M.E."/>
            <person name="Mackinder L."/>
            <person name="Mock T."/>
            <person name="Mueller-Roeber B."/>
            <person name="Pagarete A."/>
            <person name="Parker M."/>
            <person name="Probert I."/>
            <person name="Quesneville H."/>
            <person name="Raines C."/>
            <person name="Rensing S.A."/>
            <person name="Riano-Pachon D.M."/>
            <person name="Richier S."/>
            <person name="Rokitta S."/>
            <person name="Shiraiwa Y."/>
            <person name="Soanes D.M."/>
            <person name="van der Giezen M."/>
            <person name="Wahlund T.M."/>
            <person name="Williams B."/>
            <person name="Wilson W."/>
            <person name="Wolfe G."/>
            <person name="Wurch L.L."/>
        </authorList>
    </citation>
    <scope>NUCLEOTIDE SEQUENCE</scope>
</reference>
<dbReference type="InterPro" id="IPR001357">
    <property type="entry name" value="BRCT_dom"/>
</dbReference>
<reference evidence="4" key="2">
    <citation type="submission" date="2024-10" db="UniProtKB">
        <authorList>
            <consortium name="EnsemblProtists"/>
        </authorList>
    </citation>
    <scope>IDENTIFICATION</scope>
</reference>
<dbReference type="CDD" id="cd00060">
    <property type="entry name" value="FHA"/>
    <property type="match status" value="1"/>
</dbReference>
<dbReference type="Gene3D" id="2.60.200.20">
    <property type="match status" value="1"/>
</dbReference>
<keyword evidence="5" id="KW-1185">Reference proteome</keyword>
<dbReference type="KEGG" id="ehx:EMIHUDRAFT_464501"/>
<dbReference type="PANTHER" id="PTHR11276">
    <property type="entry name" value="DNA POLYMERASE TYPE-X FAMILY MEMBER"/>
    <property type="match status" value="1"/>
</dbReference>
<dbReference type="PROSITE" id="PS50172">
    <property type="entry name" value="BRCT"/>
    <property type="match status" value="1"/>
</dbReference>
<dbReference type="GO" id="GO:0003887">
    <property type="term" value="F:DNA-directed DNA polymerase activity"/>
    <property type="evidence" value="ECO:0007669"/>
    <property type="project" value="InterPro"/>
</dbReference>